<organism evidence="1 2">
    <name type="scientific">Georgenia thermotolerans</name>
    <dbReference type="NCBI Taxonomy" id="527326"/>
    <lineage>
        <taxon>Bacteria</taxon>
        <taxon>Bacillati</taxon>
        <taxon>Actinomycetota</taxon>
        <taxon>Actinomycetes</taxon>
        <taxon>Micrococcales</taxon>
        <taxon>Bogoriellaceae</taxon>
        <taxon>Georgenia</taxon>
    </lineage>
</organism>
<protein>
    <recommendedName>
        <fullName evidence="3">SIR2-like domain-containing protein</fullName>
    </recommendedName>
</protein>
<dbReference type="RefSeq" id="WP_152202244.1">
    <property type="nucleotide sequence ID" value="NZ_VUKF01000012.1"/>
</dbReference>
<comment type="caution">
    <text evidence="1">The sequence shown here is derived from an EMBL/GenBank/DDBJ whole genome shotgun (WGS) entry which is preliminary data.</text>
</comment>
<dbReference type="SUPFAM" id="SSF52467">
    <property type="entry name" value="DHS-like NAD/FAD-binding domain"/>
    <property type="match status" value="1"/>
</dbReference>
<name>A0A7J5UKK7_9MICO</name>
<dbReference type="Proteomes" id="UP000451860">
    <property type="component" value="Unassembled WGS sequence"/>
</dbReference>
<accession>A0A7J5UKK7</accession>
<sequence length="526" mass="56370">MGTGHVFVIQGLLEHLDCDAVIVPSDERFVIESDWDAVVGRSDGADAAGLRPAGWATKRFGRAGACDACAPPLPTWFIDATWFEGQDATTAAQDLAGRLAATLREIARAGIVPRHDRPHPLVAVPALGTGGGGFNEIRGLLLDLLLETCQDVVGMTAVDVAIVAKHPADYSAFQEVRRRRPSPERDLAPELQEAAGRIAGAARRGELALFLGAGVGVAAGLPSWSELLARLERRAAVPLDDLAPLDRAELLRRELGEGFGQAVVEELSGADRYALTHATLAALGCMEVVTTNYDTLYEVAAGDVVRAPVPVLPGAVVQAGVPWVLKMHGDLARPESIVLFRSDFVRYDAMARPVASVVQSLMVTRHLLVVGTSMTDDNFLRLAHEVAAFQARHGRRYGGPAGRAGQPDEGTSLIGTVVTLTPKPAQERLWRGRFRYVATADGAGTSQEAARRLAIFLDLVAMLAAHRDHYLLDQRYERMLASAPERRAADLARRLARELPALADGAPAGWRRLLHQLQALGASADG</sequence>
<dbReference type="Gene3D" id="3.40.50.1220">
    <property type="entry name" value="TPP-binding domain"/>
    <property type="match status" value="1"/>
</dbReference>
<keyword evidence="2" id="KW-1185">Reference proteome</keyword>
<dbReference type="AlphaFoldDB" id="A0A7J5UKK7"/>
<proteinExistence type="predicted"/>
<evidence type="ECO:0008006" key="3">
    <source>
        <dbReference type="Google" id="ProtNLM"/>
    </source>
</evidence>
<dbReference type="Pfam" id="PF13289">
    <property type="entry name" value="SIR2_2"/>
    <property type="match status" value="1"/>
</dbReference>
<evidence type="ECO:0000313" key="2">
    <source>
        <dbReference type="Proteomes" id="UP000451860"/>
    </source>
</evidence>
<reference evidence="1 2" key="1">
    <citation type="submission" date="2019-10" db="EMBL/GenBank/DDBJ databases">
        <title>Georgenia wutianyii sp. nov. and Georgenia yuyongxinii sp. nov. isolated from plateau pika (Ochotona curzoniae) in the Qinghai-Tibet plateau of China.</title>
        <authorList>
            <person name="Tian Z."/>
        </authorList>
    </citation>
    <scope>NUCLEOTIDE SEQUENCE [LARGE SCALE GENOMIC DNA]</scope>
    <source>
        <strain evidence="1 2">DSM 21501</strain>
    </source>
</reference>
<dbReference type="EMBL" id="WHJE01000122">
    <property type="protein sequence ID" value="KAE8762801.1"/>
    <property type="molecule type" value="Genomic_DNA"/>
</dbReference>
<gene>
    <name evidence="1" type="ORF">GB883_17460</name>
</gene>
<dbReference type="OrthoDB" id="5241047at2"/>
<dbReference type="InterPro" id="IPR029035">
    <property type="entry name" value="DHS-like_NAD/FAD-binding_dom"/>
</dbReference>
<evidence type="ECO:0000313" key="1">
    <source>
        <dbReference type="EMBL" id="KAE8762801.1"/>
    </source>
</evidence>